<evidence type="ECO:0000313" key="3">
    <source>
        <dbReference type="Proteomes" id="UP001302321"/>
    </source>
</evidence>
<name>A0AAN7A276_9PEZI</name>
<dbReference type="EMBL" id="MU866788">
    <property type="protein sequence ID" value="KAK4170754.1"/>
    <property type="molecule type" value="Genomic_DNA"/>
</dbReference>
<feature type="region of interest" description="Disordered" evidence="1">
    <location>
        <begin position="74"/>
        <end position="101"/>
    </location>
</feature>
<reference evidence="2" key="1">
    <citation type="journal article" date="2023" name="Mol. Phylogenet. Evol.">
        <title>Genome-scale phylogeny and comparative genomics of the fungal order Sordariales.</title>
        <authorList>
            <person name="Hensen N."/>
            <person name="Bonometti L."/>
            <person name="Westerberg I."/>
            <person name="Brannstrom I.O."/>
            <person name="Guillou S."/>
            <person name="Cros-Aarteil S."/>
            <person name="Calhoun S."/>
            <person name="Haridas S."/>
            <person name="Kuo A."/>
            <person name="Mondo S."/>
            <person name="Pangilinan J."/>
            <person name="Riley R."/>
            <person name="LaButti K."/>
            <person name="Andreopoulos B."/>
            <person name="Lipzen A."/>
            <person name="Chen C."/>
            <person name="Yan M."/>
            <person name="Daum C."/>
            <person name="Ng V."/>
            <person name="Clum A."/>
            <person name="Steindorff A."/>
            <person name="Ohm R.A."/>
            <person name="Martin F."/>
            <person name="Silar P."/>
            <person name="Natvig D.O."/>
            <person name="Lalanne C."/>
            <person name="Gautier V."/>
            <person name="Ament-Velasquez S.L."/>
            <person name="Kruys A."/>
            <person name="Hutchinson M.I."/>
            <person name="Powell A.J."/>
            <person name="Barry K."/>
            <person name="Miller A.N."/>
            <person name="Grigoriev I.V."/>
            <person name="Debuchy R."/>
            <person name="Gladieux P."/>
            <person name="Hiltunen Thoren M."/>
            <person name="Johannesson H."/>
        </authorList>
    </citation>
    <scope>NUCLEOTIDE SEQUENCE</scope>
    <source>
        <strain evidence="2">CBS 892.96</strain>
    </source>
</reference>
<comment type="caution">
    <text evidence="2">The sequence shown here is derived from an EMBL/GenBank/DDBJ whole genome shotgun (WGS) entry which is preliminary data.</text>
</comment>
<organism evidence="2 3">
    <name type="scientific">Triangularia setosa</name>
    <dbReference type="NCBI Taxonomy" id="2587417"/>
    <lineage>
        <taxon>Eukaryota</taxon>
        <taxon>Fungi</taxon>
        <taxon>Dikarya</taxon>
        <taxon>Ascomycota</taxon>
        <taxon>Pezizomycotina</taxon>
        <taxon>Sordariomycetes</taxon>
        <taxon>Sordariomycetidae</taxon>
        <taxon>Sordariales</taxon>
        <taxon>Podosporaceae</taxon>
        <taxon>Triangularia</taxon>
    </lineage>
</organism>
<evidence type="ECO:0000256" key="1">
    <source>
        <dbReference type="SAM" id="MobiDB-lite"/>
    </source>
</evidence>
<reference evidence="2" key="2">
    <citation type="submission" date="2023-05" db="EMBL/GenBank/DDBJ databases">
        <authorList>
            <consortium name="Lawrence Berkeley National Laboratory"/>
            <person name="Steindorff A."/>
            <person name="Hensen N."/>
            <person name="Bonometti L."/>
            <person name="Westerberg I."/>
            <person name="Brannstrom I.O."/>
            <person name="Guillou S."/>
            <person name="Cros-Aarteil S."/>
            <person name="Calhoun S."/>
            <person name="Haridas S."/>
            <person name="Kuo A."/>
            <person name="Mondo S."/>
            <person name="Pangilinan J."/>
            <person name="Riley R."/>
            <person name="Labutti K."/>
            <person name="Andreopoulos B."/>
            <person name="Lipzen A."/>
            <person name="Chen C."/>
            <person name="Yanf M."/>
            <person name="Daum C."/>
            <person name="Ng V."/>
            <person name="Clum A."/>
            <person name="Ohm R."/>
            <person name="Martin F."/>
            <person name="Silar P."/>
            <person name="Natvig D."/>
            <person name="Lalanne C."/>
            <person name="Gautier V."/>
            <person name="Ament-Velasquez S.L."/>
            <person name="Kruys A."/>
            <person name="Hutchinson M.I."/>
            <person name="Powell A.J."/>
            <person name="Barry K."/>
            <person name="Miller A.N."/>
            <person name="Grigoriev I.V."/>
            <person name="Debuchy R."/>
            <person name="Gladieux P."/>
            <person name="Thoren M.H."/>
            <person name="Johannesson H."/>
        </authorList>
    </citation>
    <scope>NUCLEOTIDE SEQUENCE</scope>
    <source>
        <strain evidence="2">CBS 892.96</strain>
    </source>
</reference>
<dbReference type="Proteomes" id="UP001302321">
    <property type="component" value="Unassembled WGS sequence"/>
</dbReference>
<dbReference type="AlphaFoldDB" id="A0AAN7A276"/>
<protein>
    <submittedName>
        <fullName evidence="2">Uncharacterized protein</fullName>
    </submittedName>
</protein>
<accession>A0AAN7A276</accession>
<feature type="compositionally biased region" description="Polar residues" evidence="1">
    <location>
        <begin position="395"/>
        <end position="409"/>
    </location>
</feature>
<sequence>MADYLPGDLLAVPAYAEVGFLVAAAAAAGAHSLNIVSEASFQSRYPIMLGNDFQLDFRHHPMLGTVGVFSQYGQPSRSHDQDCNPGQEDSSQSGNIRPEPDPVVDQFRQSVKVAAAILHATGHVFRWSEREGISYSHVLDVKHRTEFLDQPWLILAAQLIKIDDLLLSSIIPTCFGESNVLLWLLEAYTWANGIPSTFPVSTVFTQRQSVLSLLGLFYSCWRGRRASPNPFPGSVSITTKGPESWITVTRIDHHTSASHVGAVTSQALDDILEAIDGWETPGHNMNPFTSMTGWRNNQHEYHSAIQSHPIMKDLGEVFMSGLEKKKLCRMVSCGRPTFEWGIPELESPEFPVGPRNPALQEVSDDFGDDQRFPSRARRSTAEGTSNVDIKAAESSKIQPGSGLPNTAKQDVSEGCIAQPDIKHEGVRPNAAQSDITDGQLDIRHKGVLPDAKQTEMTDDQPTAASRSSDEAHTDQSDEPPPKQFRKIKFDKDETRTEEEILDDVLVWRAILVVALCSTAPDNSEILKSGLWEQIVPVL</sequence>
<feature type="region of interest" description="Disordered" evidence="1">
    <location>
        <begin position="342"/>
        <end position="485"/>
    </location>
</feature>
<proteinExistence type="predicted"/>
<keyword evidence="3" id="KW-1185">Reference proteome</keyword>
<gene>
    <name evidence="2" type="ORF">QBC36DRAFT_316418</name>
</gene>
<evidence type="ECO:0000313" key="2">
    <source>
        <dbReference type="EMBL" id="KAK4170754.1"/>
    </source>
</evidence>